<dbReference type="EMBL" id="JARKIB010000881">
    <property type="protein sequence ID" value="KAJ7689750.1"/>
    <property type="molecule type" value="Genomic_DNA"/>
</dbReference>
<dbReference type="AlphaFoldDB" id="A0AAD7DEZ5"/>
<evidence type="ECO:0000256" key="1">
    <source>
        <dbReference type="SAM" id="MobiDB-lite"/>
    </source>
</evidence>
<organism evidence="2 3">
    <name type="scientific">Mycena metata</name>
    <dbReference type="NCBI Taxonomy" id="1033252"/>
    <lineage>
        <taxon>Eukaryota</taxon>
        <taxon>Fungi</taxon>
        <taxon>Dikarya</taxon>
        <taxon>Basidiomycota</taxon>
        <taxon>Agaricomycotina</taxon>
        <taxon>Agaricomycetes</taxon>
        <taxon>Agaricomycetidae</taxon>
        <taxon>Agaricales</taxon>
        <taxon>Marasmiineae</taxon>
        <taxon>Mycenaceae</taxon>
        <taxon>Mycena</taxon>
    </lineage>
</organism>
<evidence type="ECO:0000313" key="2">
    <source>
        <dbReference type="EMBL" id="KAJ7689750.1"/>
    </source>
</evidence>
<reference evidence="2" key="1">
    <citation type="submission" date="2023-03" db="EMBL/GenBank/DDBJ databases">
        <title>Massive genome expansion in bonnet fungi (Mycena s.s.) driven by repeated elements and novel gene families across ecological guilds.</title>
        <authorList>
            <consortium name="Lawrence Berkeley National Laboratory"/>
            <person name="Harder C.B."/>
            <person name="Miyauchi S."/>
            <person name="Viragh M."/>
            <person name="Kuo A."/>
            <person name="Thoen E."/>
            <person name="Andreopoulos B."/>
            <person name="Lu D."/>
            <person name="Skrede I."/>
            <person name="Drula E."/>
            <person name="Henrissat B."/>
            <person name="Morin E."/>
            <person name="Kohler A."/>
            <person name="Barry K."/>
            <person name="LaButti K."/>
            <person name="Morin E."/>
            <person name="Salamov A."/>
            <person name="Lipzen A."/>
            <person name="Mereny Z."/>
            <person name="Hegedus B."/>
            <person name="Baldrian P."/>
            <person name="Stursova M."/>
            <person name="Weitz H."/>
            <person name="Taylor A."/>
            <person name="Grigoriev I.V."/>
            <person name="Nagy L.G."/>
            <person name="Martin F."/>
            <person name="Kauserud H."/>
        </authorList>
    </citation>
    <scope>NUCLEOTIDE SEQUENCE</scope>
    <source>
        <strain evidence="2">CBHHK182m</strain>
    </source>
</reference>
<name>A0AAD7DEZ5_9AGAR</name>
<sequence length="310" mass="34905">MPHPGDSDTEDPPITLLSFGESSTTIRYGLPPAHQQRLLADYRARFFKDQTRLIRARNLLRPRRERPMPNMELYDHCCEYYREVYTMQTASSTALYAEAEARAGSDIDSDSDSVVSSMPSLEVSGPSSPAPWPAVDPQALDAATDLATDTADTQAAADVPVIEETPNEKESLQQGELQQGERYQNVDFPIFIPNGYVPIAELTENLSIDPAEQFTAFTDGEGIERVWSLLNQVNRPDYTIMGPGRRQDMLKDYDPPRHRLKIHTRTGIRNVYCRCTNGKHSAFERRQLYAFPDGEGNIVIKKSKNLLLPL</sequence>
<feature type="region of interest" description="Disordered" evidence="1">
    <location>
        <begin position="103"/>
        <end position="136"/>
    </location>
</feature>
<accession>A0AAD7DEZ5</accession>
<protein>
    <submittedName>
        <fullName evidence="2">Uncharacterized protein</fullName>
    </submittedName>
</protein>
<keyword evidence="3" id="KW-1185">Reference proteome</keyword>
<evidence type="ECO:0000313" key="3">
    <source>
        <dbReference type="Proteomes" id="UP001215598"/>
    </source>
</evidence>
<dbReference type="Proteomes" id="UP001215598">
    <property type="component" value="Unassembled WGS sequence"/>
</dbReference>
<comment type="caution">
    <text evidence="2">The sequence shown here is derived from an EMBL/GenBank/DDBJ whole genome shotgun (WGS) entry which is preliminary data.</text>
</comment>
<gene>
    <name evidence="2" type="ORF">B0H16DRAFT_1752808</name>
</gene>
<proteinExistence type="predicted"/>